<evidence type="ECO:0000256" key="9">
    <source>
        <dbReference type="ARBA" id="ARBA00023235"/>
    </source>
</evidence>
<dbReference type="PROSITE" id="PS00166">
    <property type="entry name" value="ENOYL_COA_HYDRATASE"/>
    <property type="match status" value="1"/>
</dbReference>
<name>A0A160TU94_9ZZZZ</name>
<dbReference type="Gene3D" id="3.40.50.720">
    <property type="entry name" value="NAD(P)-binding Rossmann-like Domain"/>
    <property type="match status" value="1"/>
</dbReference>
<dbReference type="EC" id="4.2.1.17" evidence="14"/>
<comment type="pathway">
    <text evidence="2">Lipid metabolism; fatty acid beta-oxidation.</text>
</comment>
<dbReference type="InterPro" id="IPR036291">
    <property type="entry name" value="NAD(P)-bd_dom_sf"/>
</dbReference>
<evidence type="ECO:0000256" key="8">
    <source>
        <dbReference type="ARBA" id="ARBA00023140"/>
    </source>
</evidence>
<evidence type="ECO:0000256" key="3">
    <source>
        <dbReference type="ARBA" id="ARBA00008750"/>
    </source>
</evidence>
<feature type="domain" description="3-hydroxyacyl-CoA dehydrogenase C-terminal" evidence="12">
    <location>
        <begin position="477"/>
        <end position="570"/>
    </location>
</feature>
<evidence type="ECO:0000313" key="14">
    <source>
        <dbReference type="EMBL" id="CUS51248.1"/>
    </source>
</evidence>
<evidence type="ECO:0000259" key="12">
    <source>
        <dbReference type="Pfam" id="PF00725"/>
    </source>
</evidence>
<comment type="subcellular location">
    <subcellularLocation>
        <location evidence="1">Peroxisome</location>
    </subcellularLocation>
</comment>
<dbReference type="UniPathway" id="UPA00659"/>
<evidence type="ECO:0000256" key="5">
    <source>
        <dbReference type="ARBA" id="ARBA00023002"/>
    </source>
</evidence>
<keyword evidence="11" id="KW-0511">Multifunctional enzyme</keyword>
<dbReference type="Pfam" id="PF02737">
    <property type="entry name" value="3HCDH_N"/>
    <property type="match status" value="1"/>
</dbReference>
<dbReference type="Pfam" id="PF00725">
    <property type="entry name" value="3HCDH"/>
    <property type="match status" value="2"/>
</dbReference>
<dbReference type="SUPFAM" id="SSF51735">
    <property type="entry name" value="NAD(P)-binding Rossmann-fold domains"/>
    <property type="match status" value="1"/>
</dbReference>
<dbReference type="GO" id="GO:0006635">
    <property type="term" value="P:fatty acid beta-oxidation"/>
    <property type="evidence" value="ECO:0007669"/>
    <property type="project" value="UniProtKB-UniPathway"/>
</dbReference>
<keyword evidence="5 14" id="KW-0560">Oxidoreductase</keyword>
<keyword evidence="10 14" id="KW-0456">Lyase</keyword>
<dbReference type="InterPro" id="IPR008927">
    <property type="entry name" value="6-PGluconate_DH-like_C_sf"/>
</dbReference>
<dbReference type="SUPFAM" id="SSF52096">
    <property type="entry name" value="ClpP/crotonase"/>
    <property type="match status" value="1"/>
</dbReference>
<dbReference type="GO" id="GO:0070403">
    <property type="term" value="F:NAD+ binding"/>
    <property type="evidence" value="ECO:0007669"/>
    <property type="project" value="InterPro"/>
</dbReference>
<dbReference type="InterPro" id="IPR001753">
    <property type="entry name" value="Enoyl-CoA_hydra/iso"/>
</dbReference>
<evidence type="ECO:0000256" key="11">
    <source>
        <dbReference type="ARBA" id="ARBA00023268"/>
    </source>
</evidence>
<feature type="domain" description="3-hydroxyacyl-CoA dehydrogenase C-terminal" evidence="12">
    <location>
        <begin position="606"/>
        <end position="691"/>
    </location>
</feature>
<keyword evidence="6" id="KW-0520">NAD</keyword>
<evidence type="ECO:0000256" key="10">
    <source>
        <dbReference type="ARBA" id="ARBA00023239"/>
    </source>
</evidence>
<dbReference type="EC" id="1.1.1.35" evidence="14"/>
<organism evidence="14">
    <name type="scientific">hydrothermal vent metagenome</name>
    <dbReference type="NCBI Taxonomy" id="652676"/>
    <lineage>
        <taxon>unclassified sequences</taxon>
        <taxon>metagenomes</taxon>
        <taxon>ecological metagenomes</taxon>
    </lineage>
</organism>
<dbReference type="GO" id="GO:0004165">
    <property type="term" value="F:delta(3)-delta(2)-enoyl-CoA isomerase activity"/>
    <property type="evidence" value="ECO:0007669"/>
    <property type="project" value="UniProtKB-EC"/>
</dbReference>
<evidence type="ECO:0000256" key="7">
    <source>
        <dbReference type="ARBA" id="ARBA00023098"/>
    </source>
</evidence>
<dbReference type="GO" id="GO:0003857">
    <property type="term" value="F:(3S)-3-hydroxyacyl-CoA dehydrogenase (NAD+) activity"/>
    <property type="evidence" value="ECO:0007669"/>
    <property type="project" value="UniProtKB-EC"/>
</dbReference>
<dbReference type="InterPro" id="IPR006176">
    <property type="entry name" value="3-OHacyl-CoA_DH_NAD-bd"/>
</dbReference>
<dbReference type="SUPFAM" id="SSF48179">
    <property type="entry name" value="6-phosphogluconate dehydrogenase C-terminal domain-like"/>
    <property type="match status" value="2"/>
</dbReference>
<dbReference type="GO" id="GO:0004300">
    <property type="term" value="F:enoyl-CoA hydratase activity"/>
    <property type="evidence" value="ECO:0007669"/>
    <property type="project" value="UniProtKB-EC"/>
</dbReference>
<evidence type="ECO:0000259" key="13">
    <source>
        <dbReference type="Pfam" id="PF02737"/>
    </source>
</evidence>
<reference evidence="14" key="1">
    <citation type="submission" date="2015-10" db="EMBL/GenBank/DDBJ databases">
        <authorList>
            <person name="Gilbert D.G."/>
        </authorList>
    </citation>
    <scope>NUCLEOTIDE SEQUENCE</scope>
</reference>
<comment type="similarity">
    <text evidence="3">In the N-terminal section; belongs to the enoyl-CoA hydratase/isomerase family.</text>
</comment>
<accession>A0A160TU94</accession>
<evidence type="ECO:0000256" key="6">
    <source>
        <dbReference type="ARBA" id="ARBA00023027"/>
    </source>
</evidence>
<keyword evidence="9 14" id="KW-0413">Isomerase</keyword>
<gene>
    <name evidence="14" type="ORF">MGWOODY_XGa309</name>
</gene>
<dbReference type="InterPro" id="IPR018376">
    <property type="entry name" value="Enoyl-CoA_hyd/isom_CS"/>
</dbReference>
<evidence type="ECO:0000256" key="4">
    <source>
        <dbReference type="ARBA" id="ARBA00022832"/>
    </source>
</evidence>
<dbReference type="EC" id="5.1.2.3" evidence="14"/>
<dbReference type="GO" id="GO:0008692">
    <property type="term" value="F:3-hydroxybutyryl-CoA epimerase activity"/>
    <property type="evidence" value="ECO:0007669"/>
    <property type="project" value="UniProtKB-EC"/>
</dbReference>
<dbReference type="EC" id="5.3.3.8" evidence="14"/>
<evidence type="ECO:0000256" key="1">
    <source>
        <dbReference type="ARBA" id="ARBA00004275"/>
    </source>
</evidence>
<dbReference type="InterPro" id="IPR006108">
    <property type="entry name" value="3HC_DH_C"/>
</dbReference>
<dbReference type="InterPro" id="IPR029045">
    <property type="entry name" value="ClpP/crotonase-like_dom_sf"/>
</dbReference>
<dbReference type="EMBL" id="CZRL01000059">
    <property type="protein sequence ID" value="CUS51248.1"/>
    <property type="molecule type" value="Genomic_DNA"/>
</dbReference>
<dbReference type="Pfam" id="PF00378">
    <property type="entry name" value="ECH_1"/>
    <property type="match status" value="1"/>
</dbReference>
<sequence length="706" mass="75408">MTLVRYEVARDVAVITVDNPPVNALSPGVPGGIIEGLGQANSDQSISAIVLIGEGRGFIAGADIRYFSKPWPEGEPRLGGVIEGIETSSKPVVAAIHGHALGGGLELAMCCHYRVIVPGARVGQPEVKLGIPPGAGGTQRLPRLAGVKAALDMIVSGDPVTAQQSVSLGICDQLVEKDLLVGALEFASKVGQAGGPHQLARDRNVVVEASDLFEAKRKQIERRARGMRTPYACIECVEAAVELPFDEGLAREREIFEVCVTSDESKAMRHVFFAQRAAGKIPGVSKSVELRQFGSAGVVGAGTMGGGITMNFANAGIPVTVVEQDAVLLDKGLSIIQKNYATTVAKGRLTQETMDKRLALITGSTMLDELADADIVIEAIYEEMPAKKELFGRLDECTKATAVLASNTSYLDVNEIAESIPKRKGNVLGTHFFSPANVMRLLEVVRTDTVDETVLMSVLNLGRKMGKLPIVSGVCHGFIGNRMLEGYFGEAAIMVEEGAAPEHIDRVMYEFGMAMGPLAVSDLAGLDIGWAKRKAAGNGIATNVPGSFVANRLCELGRYGQKTRRGYYLYEKGSRVPVPDPEVKDLAEQAASHFGVSPRVFEDQEILERCLYPLINIGATILEEGIALRASDIDLVYLNGYGFPVWRGGPMHWAGAVGLDVVADGVRRYSGKSDLGHWKLSRLLGELAEDGASFESYDAGNQSKGS</sequence>
<dbReference type="GO" id="GO:0005777">
    <property type="term" value="C:peroxisome"/>
    <property type="evidence" value="ECO:0007669"/>
    <property type="project" value="UniProtKB-SubCell"/>
</dbReference>
<dbReference type="FunFam" id="3.40.50.720:FF:000009">
    <property type="entry name" value="Fatty oxidation complex, alpha subunit"/>
    <property type="match status" value="1"/>
</dbReference>
<feature type="domain" description="3-hydroxyacyl-CoA dehydrogenase NAD binding" evidence="13">
    <location>
        <begin position="296"/>
        <end position="472"/>
    </location>
</feature>
<keyword evidence="8" id="KW-0576">Peroxisome</keyword>
<keyword evidence="4" id="KW-0276">Fatty acid metabolism</keyword>
<dbReference type="Gene3D" id="1.10.1040.50">
    <property type="match status" value="1"/>
</dbReference>
<dbReference type="PANTHER" id="PTHR23309">
    <property type="entry name" value="3-HYDROXYACYL-COA DEHYROGENASE"/>
    <property type="match status" value="1"/>
</dbReference>
<protein>
    <submittedName>
        <fullName evidence="14">Enoyl-CoA hydratase / Delta(3)-cis-delta(2)-trans-enoyl-CoA isomerase / 3-hydroxyacyl-CoA dehydrogenase / 3-hydroxybutyryl-CoA epimerase</fullName>
        <ecNumber evidence="14">1.1.1.35</ecNumber>
        <ecNumber evidence="14">4.2.1.17</ecNumber>
        <ecNumber evidence="14">5.1.2.3</ecNumber>
        <ecNumber evidence="14">5.3.3.8</ecNumber>
    </submittedName>
</protein>
<dbReference type="Gene3D" id="3.90.226.10">
    <property type="entry name" value="2-enoyl-CoA Hydratase, Chain A, domain 1"/>
    <property type="match status" value="1"/>
</dbReference>
<evidence type="ECO:0000256" key="2">
    <source>
        <dbReference type="ARBA" id="ARBA00005005"/>
    </source>
</evidence>
<dbReference type="AlphaFoldDB" id="A0A160TU94"/>
<keyword evidence="7" id="KW-0443">Lipid metabolism</keyword>
<dbReference type="CDD" id="cd06558">
    <property type="entry name" value="crotonase-like"/>
    <property type="match status" value="1"/>
</dbReference>
<dbReference type="FunFam" id="1.10.1040.50:FF:000006">
    <property type="entry name" value="Peroxisomal bifunctional enzyme"/>
    <property type="match status" value="1"/>
</dbReference>
<proteinExistence type="inferred from homology"/>